<accession>A0AAV3RUZ2</accession>
<proteinExistence type="inferred from homology"/>
<comment type="similarity">
    <text evidence="1">Belongs to the complex I 49 kDa subunit family.</text>
</comment>
<organism evidence="7 8">
    <name type="scientific">Lithospermum erythrorhizon</name>
    <name type="common">Purple gromwell</name>
    <name type="synonym">Lithospermum officinale var. erythrorhizon</name>
    <dbReference type="NCBI Taxonomy" id="34254"/>
    <lineage>
        <taxon>Eukaryota</taxon>
        <taxon>Viridiplantae</taxon>
        <taxon>Streptophyta</taxon>
        <taxon>Embryophyta</taxon>
        <taxon>Tracheophyta</taxon>
        <taxon>Spermatophyta</taxon>
        <taxon>Magnoliopsida</taxon>
        <taxon>eudicotyledons</taxon>
        <taxon>Gunneridae</taxon>
        <taxon>Pentapetalae</taxon>
        <taxon>asterids</taxon>
        <taxon>lamiids</taxon>
        <taxon>Boraginales</taxon>
        <taxon>Boraginaceae</taxon>
        <taxon>Boraginoideae</taxon>
        <taxon>Lithospermeae</taxon>
        <taxon>Lithospermum</taxon>
    </lineage>
</organism>
<dbReference type="GO" id="GO:0006120">
    <property type="term" value="P:mitochondrial electron transport, NADH to ubiquinone"/>
    <property type="evidence" value="ECO:0007669"/>
    <property type="project" value="TreeGrafter"/>
</dbReference>
<dbReference type="PANTHER" id="PTHR11993:SF10">
    <property type="entry name" value="NADH DEHYDROGENASE [UBIQUINONE] IRON-SULFUR PROTEIN 2, MITOCHONDRIAL"/>
    <property type="match status" value="1"/>
</dbReference>
<dbReference type="SUPFAM" id="SSF56762">
    <property type="entry name" value="HydB/Nqo4-like"/>
    <property type="match status" value="1"/>
</dbReference>
<dbReference type="InterPro" id="IPR022885">
    <property type="entry name" value="NDH1_su_D/H"/>
</dbReference>
<sequence length="417" mass="46943">MTPSVVDTSVGIADLPEERVEPNVGEGVTDTLDVDTEGLEILEDAGQGKKKSKKRKHKSGAEKRNVDVGEPSEPKKKLSKEERATKRAKTRIGNKRITKNVTDIPPHKVVLNSEEEESNWKFVASRMIAAERMLSEVTKQNADIMGIQEDVSVMPTVQTVGPYYSNLVREFICNMTEDIDDPVSPNFQKITLRNFTFDFLPKKASTPFLWAFEEREKLLEFYERVSGARMHASFIRPGGVAQDLPLGLCRDIDSFTQQFASRIDELEEMSTGNRIWKQRLVDIGTVTAQQAKDWGFSGVMLRGSGVCWDLRRAAPYDVHDQLDPDVPVGTRGDRYDRYCIRIEEMRQSVRIIVQCLNQMPSGMIKAAQDEIRHLEGVIQTTLARKSVLEARLRSLTREVGPEVDPAVGDCKAEASQD</sequence>
<dbReference type="GO" id="GO:0005739">
    <property type="term" value="C:mitochondrion"/>
    <property type="evidence" value="ECO:0007669"/>
    <property type="project" value="GOC"/>
</dbReference>
<keyword evidence="8" id="KW-1185">Reference proteome</keyword>
<evidence type="ECO:0000313" key="7">
    <source>
        <dbReference type="EMBL" id="GAA0185556.1"/>
    </source>
</evidence>
<protein>
    <submittedName>
        <fullName evidence="7">Oxidoreductase</fullName>
    </submittedName>
</protein>
<evidence type="ECO:0000313" key="8">
    <source>
        <dbReference type="Proteomes" id="UP001454036"/>
    </source>
</evidence>
<dbReference type="Gene3D" id="1.10.645.10">
    <property type="entry name" value="Cytochrome-c3 Hydrogenase, chain B"/>
    <property type="match status" value="1"/>
</dbReference>
<evidence type="ECO:0000256" key="4">
    <source>
        <dbReference type="SAM" id="Coils"/>
    </source>
</evidence>
<keyword evidence="2" id="KW-1278">Translocase</keyword>
<dbReference type="Proteomes" id="UP001454036">
    <property type="component" value="Unassembled WGS sequence"/>
</dbReference>
<reference evidence="7 8" key="1">
    <citation type="submission" date="2024-01" db="EMBL/GenBank/DDBJ databases">
        <title>The complete chloroplast genome sequence of Lithospermum erythrorhizon: insights into the phylogenetic relationship among Boraginaceae species and the maternal lineages of purple gromwells.</title>
        <authorList>
            <person name="Okada T."/>
            <person name="Watanabe K."/>
        </authorList>
    </citation>
    <scope>NUCLEOTIDE SEQUENCE [LARGE SCALE GENOMIC DNA]</scope>
</reference>
<evidence type="ECO:0000256" key="5">
    <source>
        <dbReference type="SAM" id="MobiDB-lite"/>
    </source>
</evidence>
<dbReference type="InterPro" id="IPR001135">
    <property type="entry name" value="NADH_Q_OxRdtase_suD"/>
</dbReference>
<evidence type="ECO:0000256" key="2">
    <source>
        <dbReference type="ARBA" id="ARBA00022967"/>
    </source>
</evidence>
<evidence type="ECO:0000256" key="3">
    <source>
        <dbReference type="ARBA" id="ARBA00023027"/>
    </source>
</evidence>
<dbReference type="GO" id="GO:0048038">
    <property type="term" value="F:quinone binding"/>
    <property type="evidence" value="ECO:0007669"/>
    <property type="project" value="InterPro"/>
</dbReference>
<dbReference type="GO" id="GO:0016651">
    <property type="term" value="F:oxidoreductase activity, acting on NAD(P)H"/>
    <property type="evidence" value="ECO:0007669"/>
    <property type="project" value="InterPro"/>
</dbReference>
<dbReference type="InterPro" id="IPR029014">
    <property type="entry name" value="NiFe-Hase_large"/>
</dbReference>
<feature type="compositionally biased region" description="Acidic residues" evidence="5">
    <location>
        <begin position="32"/>
        <end position="43"/>
    </location>
</feature>
<comment type="caution">
    <text evidence="7">The sequence shown here is derived from an EMBL/GenBank/DDBJ whole genome shotgun (WGS) entry which is preliminary data.</text>
</comment>
<gene>
    <name evidence="7" type="ORF">LIER_32844</name>
</gene>
<dbReference type="PANTHER" id="PTHR11993">
    <property type="entry name" value="NADH-UBIQUINONE OXIDOREDUCTASE 49 KDA SUBUNIT"/>
    <property type="match status" value="1"/>
</dbReference>
<dbReference type="Pfam" id="PF00346">
    <property type="entry name" value="Complex1_49kDa"/>
    <property type="match status" value="1"/>
</dbReference>
<feature type="domain" description="NADH-quinone oxidoreductase subunit D" evidence="6">
    <location>
        <begin position="204"/>
        <end position="372"/>
    </location>
</feature>
<evidence type="ECO:0000259" key="6">
    <source>
        <dbReference type="Pfam" id="PF00346"/>
    </source>
</evidence>
<dbReference type="GO" id="GO:0051287">
    <property type="term" value="F:NAD binding"/>
    <property type="evidence" value="ECO:0007669"/>
    <property type="project" value="InterPro"/>
</dbReference>
<keyword evidence="4" id="KW-0175">Coiled coil</keyword>
<evidence type="ECO:0000256" key="1">
    <source>
        <dbReference type="ARBA" id="ARBA00005769"/>
    </source>
</evidence>
<feature type="region of interest" description="Disordered" evidence="5">
    <location>
        <begin position="1"/>
        <end position="90"/>
    </location>
</feature>
<feature type="compositionally biased region" description="Basic and acidic residues" evidence="5">
    <location>
        <begin position="59"/>
        <end position="85"/>
    </location>
</feature>
<feature type="coiled-coil region" evidence="4">
    <location>
        <begin position="364"/>
        <end position="398"/>
    </location>
</feature>
<feature type="compositionally biased region" description="Basic residues" evidence="5">
    <location>
        <begin position="48"/>
        <end position="58"/>
    </location>
</feature>
<name>A0AAV3RUZ2_LITER</name>
<dbReference type="EMBL" id="BAABME010012819">
    <property type="protein sequence ID" value="GAA0185556.1"/>
    <property type="molecule type" value="Genomic_DNA"/>
</dbReference>
<dbReference type="AlphaFoldDB" id="A0AAV3RUZ2"/>
<keyword evidence="3" id="KW-0520">NAD</keyword>